<evidence type="ECO:0000313" key="1">
    <source>
        <dbReference type="EMBL" id="KAI4306652.1"/>
    </source>
</evidence>
<reference evidence="1 2" key="1">
    <citation type="journal article" date="2022" name="DNA Res.">
        <title>Chromosomal-level genome assembly of the orchid tree Bauhinia variegata (Leguminosae; Cercidoideae) supports the allotetraploid origin hypothesis of Bauhinia.</title>
        <authorList>
            <person name="Zhong Y."/>
            <person name="Chen Y."/>
            <person name="Zheng D."/>
            <person name="Pang J."/>
            <person name="Liu Y."/>
            <person name="Luo S."/>
            <person name="Meng S."/>
            <person name="Qian L."/>
            <person name="Wei D."/>
            <person name="Dai S."/>
            <person name="Zhou R."/>
        </authorList>
    </citation>
    <scope>NUCLEOTIDE SEQUENCE [LARGE SCALE GENOMIC DNA]</scope>
    <source>
        <strain evidence="1">BV-YZ2020</strain>
    </source>
</reference>
<comment type="caution">
    <text evidence="1">The sequence shown here is derived from an EMBL/GenBank/DDBJ whole genome shotgun (WGS) entry which is preliminary data.</text>
</comment>
<sequence length="461" mass="49996">MQAHHHHGKPSFPLPVDGDRKATEFRPLSLAPPHMRAFHLAWLNLFSCFFSTFSIPPLVPIIRRDLNLTATDIGNAGIASFAGSIFSRLLMGPTCDLVGPRIASGTLSLLTAPVILATSLVSSPQAFIAVRFFVGFSLANFVSNQFWMSSMFSGNVVGIANGVAAGWANVGSGVTQLVMPLVYTLIMFFNVQSSTAWRLAFIIPAIFQVVTGILVLAFGQDLPSGGYIRYRNNPKENNNNNSLFNVVFHGLSNYRGWILGLLYGFSFGVELTTDNIIAQYFYDRFKLNVQTAGTIAACFGMANLFSRPMGGVISDKMGKRFGMRGRLWALWVVQTVAGLLCVLLGRVNTLWGSILVVCTFSVFVQAASGLTFGVVPFVSRRSLGVISGMTGSGGTIGAVVTQMLLFSGSNMSKQKSISLMGLMMVVCTLPVTLMYFPQWGGMFCGPSSDHHFSDENYSLLE</sequence>
<protein>
    <submittedName>
        <fullName evidence="1">Uncharacterized protein</fullName>
    </submittedName>
</protein>
<gene>
    <name evidence="1" type="ORF">L6164_029911</name>
</gene>
<organism evidence="1 2">
    <name type="scientific">Bauhinia variegata</name>
    <name type="common">Purple orchid tree</name>
    <name type="synonym">Phanera variegata</name>
    <dbReference type="NCBI Taxonomy" id="167791"/>
    <lineage>
        <taxon>Eukaryota</taxon>
        <taxon>Viridiplantae</taxon>
        <taxon>Streptophyta</taxon>
        <taxon>Embryophyta</taxon>
        <taxon>Tracheophyta</taxon>
        <taxon>Spermatophyta</taxon>
        <taxon>Magnoliopsida</taxon>
        <taxon>eudicotyledons</taxon>
        <taxon>Gunneridae</taxon>
        <taxon>Pentapetalae</taxon>
        <taxon>rosids</taxon>
        <taxon>fabids</taxon>
        <taxon>Fabales</taxon>
        <taxon>Fabaceae</taxon>
        <taxon>Cercidoideae</taxon>
        <taxon>Cercideae</taxon>
        <taxon>Bauhiniinae</taxon>
        <taxon>Bauhinia</taxon>
    </lineage>
</organism>
<accession>A0ACB9LB18</accession>
<name>A0ACB9LB18_BAUVA</name>
<evidence type="ECO:0000313" key="2">
    <source>
        <dbReference type="Proteomes" id="UP000828941"/>
    </source>
</evidence>
<dbReference type="EMBL" id="CM039437">
    <property type="protein sequence ID" value="KAI4306652.1"/>
    <property type="molecule type" value="Genomic_DNA"/>
</dbReference>
<keyword evidence="2" id="KW-1185">Reference proteome</keyword>
<dbReference type="Proteomes" id="UP000828941">
    <property type="component" value="Chromosome 12"/>
</dbReference>
<proteinExistence type="predicted"/>